<keyword evidence="1" id="KW-0646">Protease inhibitor</keyword>
<dbReference type="GO" id="GO:0004867">
    <property type="term" value="F:serine-type endopeptidase inhibitor activity"/>
    <property type="evidence" value="ECO:0007669"/>
    <property type="project" value="UniProtKB-KW"/>
</dbReference>
<feature type="domain" description="Kazal-like" evidence="4">
    <location>
        <begin position="11"/>
        <end position="63"/>
    </location>
</feature>
<dbReference type="Gene3D" id="3.30.60.30">
    <property type="match status" value="4"/>
</dbReference>
<dbReference type="InterPro" id="IPR050653">
    <property type="entry name" value="Prot_Inhib_GrowthFact_Antg"/>
</dbReference>
<dbReference type="CDD" id="cd00104">
    <property type="entry name" value="KAZAL_FS"/>
    <property type="match status" value="2"/>
</dbReference>
<keyword evidence="3" id="KW-1015">Disulfide bond</keyword>
<dbReference type="InterPro" id="IPR002350">
    <property type="entry name" value="Kazal_dom"/>
</dbReference>
<dbReference type="PANTHER" id="PTHR10913">
    <property type="entry name" value="FOLLISTATIN-RELATED"/>
    <property type="match status" value="1"/>
</dbReference>
<evidence type="ECO:0000256" key="2">
    <source>
        <dbReference type="ARBA" id="ARBA00022900"/>
    </source>
</evidence>
<evidence type="ECO:0000313" key="6">
    <source>
        <dbReference type="Proteomes" id="UP001186944"/>
    </source>
</evidence>
<dbReference type="AlphaFoldDB" id="A0AA89BVW7"/>
<dbReference type="GO" id="GO:0005576">
    <property type="term" value="C:extracellular region"/>
    <property type="evidence" value="ECO:0007669"/>
    <property type="project" value="TreeGrafter"/>
</dbReference>
<dbReference type="InterPro" id="IPR036058">
    <property type="entry name" value="Kazal_dom_sf"/>
</dbReference>
<name>A0AA89BVW7_PINIB</name>
<organism evidence="5 6">
    <name type="scientific">Pinctada imbricata</name>
    <name type="common">Atlantic pearl-oyster</name>
    <name type="synonym">Pinctada martensii</name>
    <dbReference type="NCBI Taxonomy" id="66713"/>
    <lineage>
        <taxon>Eukaryota</taxon>
        <taxon>Metazoa</taxon>
        <taxon>Spiralia</taxon>
        <taxon>Lophotrochozoa</taxon>
        <taxon>Mollusca</taxon>
        <taxon>Bivalvia</taxon>
        <taxon>Autobranchia</taxon>
        <taxon>Pteriomorphia</taxon>
        <taxon>Pterioida</taxon>
        <taxon>Pterioidea</taxon>
        <taxon>Pteriidae</taxon>
        <taxon>Pinctada</taxon>
    </lineage>
</organism>
<dbReference type="Proteomes" id="UP001186944">
    <property type="component" value="Unassembled WGS sequence"/>
</dbReference>
<dbReference type="EMBL" id="VSWD01000013">
    <property type="protein sequence ID" value="KAK3084503.1"/>
    <property type="molecule type" value="Genomic_DNA"/>
</dbReference>
<reference evidence="5" key="1">
    <citation type="submission" date="2019-08" db="EMBL/GenBank/DDBJ databases">
        <title>The improved chromosome-level genome for the pearl oyster Pinctada fucata martensii using PacBio sequencing and Hi-C.</title>
        <authorList>
            <person name="Zheng Z."/>
        </authorList>
    </citation>
    <scope>NUCLEOTIDE SEQUENCE</scope>
    <source>
        <strain evidence="5">ZZ-2019</strain>
        <tissue evidence="5">Adductor muscle</tissue>
    </source>
</reference>
<dbReference type="SUPFAM" id="SSF100895">
    <property type="entry name" value="Kazal-type serine protease inhibitors"/>
    <property type="match status" value="4"/>
</dbReference>
<dbReference type="PANTHER" id="PTHR10913:SF45">
    <property type="entry name" value="FOLLISTATIN, ISOFORM A-RELATED"/>
    <property type="match status" value="1"/>
</dbReference>
<dbReference type="Pfam" id="PF00050">
    <property type="entry name" value="Kazal_1"/>
    <property type="match status" value="3"/>
</dbReference>
<dbReference type="GO" id="GO:0030154">
    <property type="term" value="P:cell differentiation"/>
    <property type="evidence" value="ECO:0007669"/>
    <property type="project" value="TreeGrafter"/>
</dbReference>
<gene>
    <name evidence="5" type="ORF">FSP39_014441</name>
</gene>
<protein>
    <recommendedName>
        <fullName evidence="4">Kazal-like domain-containing protein</fullName>
    </recommendedName>
</protein>
<comment type="caution">
    <text evidence="5">The sequence shown here is derived from an EMBL/GenBank/DDBJ whole genome shotgun (WGS) entry which is preliminary data.</text>
</comment>
<feature type="domain" description="Kazal-like" evidence="4">
    <location>
        <begin position="212"/>
        <end position="249"/>
    </location>
</feature>
<feature type="domain" description="Kazal-like" evidence="4">
    <location>
        <begin position="153"/>
        <end position="205"/>
    </location>
</feature>
<keyword evidence="2" id="KW-0722">Serine protease inhibitor</keyword>
<dbReference type="Pfam" id="PF07648">
    <property type="entry name" value="Kazal_2"/>
    <property type="match status" value="1"/>
</dbReference>
<evidence type="ECO:0000256" key="1">
    <source>
        <dbReference type="ARBA" id="ARBA00022690"/>
    </source>
</evidence>
<proteinExistence type="predicted"/>
<dbReference type="SMART" id="SM00280">
    <property type="entry name" value="KAZAL"/>
    <property type="match status" value="4"/>
</dbReference>
<evidence type="ECO:0000313" key="5">
    <source>
        <dbReference type="EMBL" id="KAK3084503.1"/>
    </source>
</evidence>
<evidence type="ECO:0000259" key="4">
    <source>
        <dbReference type="PROSITE" id="PS51465"/>
    </source>
</evidence>
<sequence length="249" mass="27029">MVIFFFHNVDGAPATDCPMICPFIYLPLCGSDGKTYSNECSLKVDNCVKNQQVTKVQDGVCPSGAPLVTETTTMTMPTTTCPMICPMNYMPLCGSDGHTYGNECDLRVHNCVVYDKRVDFGFNIVNFPGLTVMFLDYRHTVSTFHSSSVAAPTTDPANCPVVCPFIYLPLCGSDGKTYGNECQLKADNCLHRASVTQLYQGECTKATTGAPEATTTACRLACPRIYRPVCGSNGRTYSNECALNAYGCL</sequence>
<feature type="domain" description="Kazal-like" evidence="4">
    <location>
        <begin position="75"/>
        <end position="111"/>
    </location>
</feature>
<accession>A0AA89BVW7</accession>
<evidence type="ECO:0000256" key="3">
    <source>
        <dbReference type="ARBA" id="ARBA00023157"/>
    </source>
</evidence>
<keyword evidence="6" id="KW-1185">Reference proteome</keyword>
<dbReference type="PROSITE" id="PS51465">
    <property type="entry name" value="KAZAL_2"/>
    <property type="match status" value="4"/>
</dbReference>